<evidence type="ECO:0000313" key="2">
    <source>
        <dbReference type="EMBL" id="PSN58634.1"/>
    </source>
</evidence>
<protein>
    <submittedName>
        <fullName evidence="2">Uncharacterized protein</fullName>
    </submittedName>
</protein>
<sequence length="71" mass="8058">MARVLEVAREAGATLAAKRPRGRVRKRLAKEVKDDDKYSDLENNSRELEGELVSTVASRTWSKRASRTRSK</sequence>
<evidence type="ECO:0000313" key="3">
    <source>
        <dbReference type="Proteomes" id="UP000240883"/>
    </source>
</evidence>
<accession>A0A2T2MZK0</accession>
<feature type="compositionally biased region" description="Basic and acidic residues" evidence="1">
    <location>
        <begin position="29"/>
        <end position="39"/>
    </location>
</feature>
<organism evidence="2 3">
    <name type="scientific">Corynespora cassiicola Philippines</name>
    <dbReference type="NCBI Taxonomy" id="1448308"/>
    <lineage>
        <taxon>Eukaryota</taxon>
        <taxon>Fungi</taxon>
        <taxon>Dikarya</taxon>
        <taxon>Ascomycota</taxon>
        <taxon>Pezizomycotina</taxon>
        <taxon>Dothideomycetes</taxon>
        <taxon>Pleosporomycetidae</taxon>
        <taxon>Pleosporales</taxon>
        <taxon>Corynesporascaceae</taxon>
        <taxon>Corynespora</taxon>
    </lineage>
</organism>
<feature type="region of interest" description="Disordered" evidence="1">
    <location>
        <begin position="18"/>
        <end position="39"/>
    </location>
</feature>
<feature type="non-terminal residue" evidence="2">
    <location>
        <position position="71"/>
    </location>
</feature>
<proteinExistence type="predicted"/>
<reference evidence="2 3" key="1">
    <citation type="journal article" date="2018" name="Front. Microbiol.">
        <title>Genome-Wide Analysis of Corynespora cassiicola Leaf Fall Disease Putative Effectors.</title>
        <authorList>
            <person name="Lopez D."/>
            <person name="Ribeiro S."/>
            <person name="Label P."/>
            <person name="Fumanal B."/>
            <person name="Venisse J.S."/>
            <person name="Kohler A."/>
            <person name="de Oliveira R.R."/>
            <person name="Labutti K."/>
            <person name="Lipzen A."/>
            <person name="Lail K."/>
            <person name="Bauer D."/>
            <person name="Ohm R.A."/>
            <person name="Barry K.W."/>
            <person name="Spatafora J."/>
            <person name="Grigoriev I.V."/>
            <person name="Martin F.M."/>
            <person name="Pujade-Renaud V."/>
        </authorList>
    </citation>
    <scope>NUCLEOTIDE SEQUENCE [LARGE SCALE GENOMIC DNA]</scope>
    <source>
        <strain evidence="2 3">Philippines</strain>
    </source>
</reference>
<keyword evidence="3" id="KW-1185">Reference proteome</keyword>
<evidence type="ECO:0000256" key="1">
    <source>
        <dbReference type="SAM" id="MobiDB-lite"/>
    </source>
</evidence>
<dbReference type="AlphaFoldDB" id="A0A2T2MZK0"/>
<feature type="compositionally biased region" description="Basic residues" evidence="1">
    <location>
        <begin position="18"/>
        <end position="28"/>
    </location>
</feature>
<gene>
    <name evidence="2" type="ORF">BS50DRAFT_538474</name>
</gene>
<dbReference type="EMBL" id="KZ678237">
    <property type="protein sequence ID" value="PSN58634.1"/>
    <property type="molecule type" value="Genomic_DNA"/>
</dbReference>
<name>A0A2T2MZK0_CORCC</name>
<dbReference type="Proteomes" id="UP000240883">
    <property type="component" value="Unassembled WGS sequence"/>
</dbReference>